<organism evidence="1 2">
    <name type="scientific">Nitrosomonas ureae</name>
    <dbReference type="NCBI Taxonomy" id="44577"/>
    <lineage>
        <taxon>Bacteria</taxon>
        <taxon>Pseudomonadati</taxon>
        <taxon>Pseudomonadota</taxon>
        <taxon>Betaproteobacteria</taxon>
        <taxon>Nitrosomonadales</taxon>
        <taxon>Nitrosomonadaceae</taxon>
        <taxon>Nitrosomonas</taxon>
    </lineage>
</organism>
<evidence type="ECO:0008006" key="3">
    <source>
        <dbReference type="Google" id="ProtNLM"/>
    </source>
</evidence>
<evidence type="ECO:0000313" key="1">
    <source>
        <dbReference type="EMBL" id="SOD16693.1"/>
    </source>
</evidence>
<dbReference type="AlphaFoldDB" id="A0A286A461"/>
<dbReference type="EMBL" id="OCMU01000001">
    <property type="protein sequence ID" value="SOD16693.1"/>
    <property type="molecule type" value="Genomic_DNA"/>
</dbReference>
<dbReference type="Proteomes" id="UP000219335">
    <property type="component" value="Unassembled WGS sequence"/>
</dbReference>
<protein>
    <recommendedName>
        <fullName evidence="3">PD(D/E)XK endonuclease domain-containing protein</fullName>
    </recommendedName>
</protein>
<name>A0A286A461_9PROT</name>
<reference evidence="1 2" key="1">
    <citation type="submission" date="2017-09" db="EMBL/GenBank/DDBJ databases">
        <authorList>
            <person name="Ehlers B."/>
            <person name="Leendertz F.H."/>
        </authorList>
    </citation>
    <scope>NUCLEOTIDE SEQUENCE [LARGE SCALE GENOMIC DNA]</scope>
    <source>
        <strain evidence="1 2">Nm42</strain>
    </source>
</reference>
<accession>A0A286A461</accession>
<gene>
    <name evidence="1" type="ORF">SAMN06297164_0701</name>
</gene>
<evidence type="ECO:0000313" key="2">
    <source>
        <dbReference type="Proteomes" id="UP000219335"/>
    </source>
</evidence>
<dbReference type="RefSeq" id="WP_097103831.1">
    <property type="nucleotide sequence ID" value="NZ_OCMU01000001.1"/>
</dbReference>
<proteinExistence type="predicted"/>
<sequence>MSNKDARRFPIISLGAEHLVIGSLMRRNILAYKAPPNNEGYDLICIHPDPRKCAKQIRVQVKSRYQTDCDRAFPVKARSFDAFDYVIIVFLNNGFYYRKKPIREGFKDPEYYTLPAEIIRQNHHIANSGWERVETKDKDLDRFKNERGFEIIAQDLGIAYPGTDGVA</sequence>